<feature type="domain" description="DUF4113" evidence="2">
    <location>
        <begin position="148"/>
        <end position="198"/>
    </location>
</feature>
<dbReference type="eggNOG" id="COG0389">
    <property type="taxonomic scope" value="Bacteria"/>
</dbReference>
<dbReference type="Pfam" id="PF13438">
    <property type="entry name" value="DUF4113"/>
    <property type="match status" value="1"/>
</dbReference>
<evidence type="ECO:0000313" key="3">
    <source>
        <dbReference type="EMBL" id="CDZ94969.1"/>
    </source>
</evidence>
<gene>
    <name evidence="3" type="ORF">BN1079_02300</name>
</gene>
<sequence length="201" mass="22689">MGSKLLQVKGKLENQSGVASPKQEICCSRMFGKRLRELEPIKEAVAAYAARASEKLRAQQSLCKRVRISIRTGMFNPDEPKFAKGVVCELPYPTDDTRYITRAAIAGLEHIYREGFSFSKAEVLLMDLCQRGEYTDDLFAQTQSAASERVMGVLDAINAKWGRNTLRPGRVTTAPDWSTRREMMSQSFTTKLDQLWVVRCN</sequence>
<keyword evidence="4" id="KW-1185">Reference proteome</keyword>
<dbReference type="InterPro" id="IPR017961">
    <property type="entry name" value="DNA_pol_Y-fam_little_finger"/>
</dbReference>
<protein>
    <submittedName>
        <fullName evidence="3">ImpB/mucB/samB family protein</fullName>
    </submittedName>
</protein>
<dbReference type="EMBL" id="CCSF01000001">
    <property type="protein sequence ID" value="CDZ94969.1"/>
    <property type="molecule type" value="Genomic_DNA"/>
</dbReference>
<dbReference type="STRING" id="1499686.BN1079_02300"/>
<reference evidence="3 4" key="1">
    <citation type="submission" date="2014-07" db="EMBL/GenBank/DDBJ databases">
        <authorList>
            <person name="Urmite Genomes Urmite Genomes"/>
        </authorList>
    </citation>
    <scope>NUCLEOTIDE SEQUENCE [LARGE SCALE GENOMIC DNA]</scope>
    <source>
        <strain evidence="3 4">20_BN</strain>
    </source>
</reference>
<organism evidence="3 4">
    <name type="scientific">Pseudomonas saudiphocaensis</name>
    <dbReference type="NCBI Taxonomy" id="1499686"/>
    <lineage>
        <taxon>Bacteria</taxon>
        <taxon>Pseudomonadati</taxon>
        <taxon>Pseudomonadota</taxon>
        <taxon>Gammaproteobacteria</taxon>
        <taxon>Pseudomonadales</taxon>
        <taxon>Pseudomonadaceae</taxon>
        <taxon>Pseudomonas</taxon>
    </lineage>
</organism>
<dbReference type="GO" id="GO:0006281">
    <property type="term" value="P:DNA repair"/>
    <property type="evidence" value="ECO:0007669"/>
    <property type="project" value="InterPro"/>
</dbReference>
<name>A0A078LUX6_9PSED</name>
<evidence type="ECO:0000313" key="4">
    <source>
        <dbReference type="Proteomes" id="UP000053902"/>
    </source>
</evidence>
<dbReference type="GO" id="GO:0003684">
    <property type="term" value="F:damaged DNA binding"/>
    <property type="evidence" value="ECO:0007669"/>
    <property type="project" value="InterPro"/>
</dbReference>
<dbReference type="AlphaFoldDB" id="A0A078LUX6"/>
<dbReference type="Pfam" id="PF11799">
    <property type="entry name" value="IMS_C"/>
    <property type="match status" value="1"/>
</dbReference>
<evidence type="ECO:0000259" key="2">
    <source>
        <dbReference type="Pfam" id="PF13438"/>
    </source>
</evidence>
<dbReference type="Proteomes" id="UP000053902">
    <property type="component" value="Unassembled WGS sequence"/>
</dbReference>
<feature type="domain" description="DNA polymerase Y-family little finger" evidence="1">
    <location>
        <begin position="23"/>
        <end position="134"/>
    </location>
</feature>
<accession>A0A078LUX6</accession>
<dbReference type="InterPro" id="IPR025188">
    <property type="entry name" value="DUF4113"/>
</dbReference>
<dbReference type="HOGENOM" id="CLU_012348_8_0_6"/>
<evidence type="ECO:0000259" key="1">
    <source>
        <dbReference type="Pfam" id="PF11799"/>
    </source>
</evidence>
<proteinExistence type="predicted"/>